<reference evidence="3" key="1">
    <citation type="journal article" date="2020" name="mSystems">
        <title>Genome- and Community-Level Interaction Insights into Carbon Utilization and Element Cycling Functions of Hydrothermarchaeota in Hydrothermal Sediment.</title>
        <authorList>
            <person name="Zhou Z."/>
            <person name="Liu Y."/>
            <person name="Xu W."/>
            <person name="Pan J."/>
            <person name="Luo Z.H."/>
            <person name="Li M."/>
        </authorList>
    </citation>
    <scope>NUCLEOTIDE SEQUENCE [LARGE SCALE GENOMIC DNA]</scope>
    <source>
        <strain evidence="3">SpSt-1217</strain>
    </source>
</reference>
<dbReference type="Pfam" id="PF04892">
    <property type="entry name" value="VanZ"/>
    <property type="match status" value="1"/>
</dbReference>
<gene>
    <name evidence="3" type="ORF">ENN90_13395</name>
</gene>
<evidence type="ECO:0000256" key="1">
    <source>
        <dbReference type="SAM" id="Phobius"/>
    </source>
</evidence>
<evidence type="ECO:0000313" key="3">
    <source>
        <dbReference type="EMBL" id="HDR52590.1"/>
    </source>
</evidence>
<organism evidence="3">
    <name type="scientific">Mariniphaga anaerophila</name>
    <dbReference type="NCBI Taxonomy" id="1484053"/>
    <lineage>
        <taxon>Bacteria</taxon>
        <taxon>Pseudomonadati</taxon>
        <taxon>Bacteroidota</taxon>
        <taxon>Bacteroidia</taxon>
        <taxon>Marinilabiliales</taxon>
        <taxon>Prolixibacteraceae</taxon>
        <taxon>Mariniphaga</taxon>
    </lineage>
</organism>
<proteinExistence type="predicted"/>
<dbReference type="AlphaFoldDB" id="A0A831LNH8"/>
<keyword evidence="1" id="KW-1133">Transmembrane helix</keyword>
<keyword evidence="1" id="KW-0812">Transmembrane</keyword>
<feature type="domain" description="VanZ-like" evidence="2">
    <location>
        <begin position="35"/>
        <end position="115"/>
    </location>
</feature>
<dbReference type="InterPro" id="IPR006976">
    <property type="entry name" value="VanZ-like"/>
</dbReference>
<dbReference type="PANTHER" id="PTHR28008">
    <property type="entry name" value="DOMAIN PROTEIN, PUTATIVE (AFU_ORTHOLOGUE AFUA_3G10980)-RELATED"/>
    <property type="match status" value="1"/>
</dbReference>
<dbReference type="EMBL" id="DSDK01000749">
    <property type="protein sequence ID" value="HDR52590.1"/>
    <property type="molecule type" value="Genomic_DNA"/>
</dbReference>
<feature type="transmembrane region" description="Helical" evidence="1">
    <location>
        <begin position="65"/>
        <end position="83"/>
    </location>
</feature>
<accession>A0A831LNH8</accession>
<dbReference type="Proteomes" id="UP000886047">
    <property type="component" value="Unassembled WGS sequence"/>
</dbReference>
<feature type="transmembrane region" description="Helical" evidence="1">
    <location>
        <begin position="95"/>
        <end position="116"/>
    </location>
</feature>
<dbReference type="NCBIfam" id="NF037970">
    <property type="entry name" value="vanZ_1"/>
    <property type="match status" value="1"/>
</dbReference>
<keyword evidence="1" id="KW-0472">Membrane</keyword>
<name>A0A831LNH8_9BACT</name>
<feature type="transmembrane region" description="Helical" evidence="1">
    <location>
        <begin position="42"/>
        <end position="58"/>
    </location>
</feature>
<sequence>MKLILFIKPLAWLALICYGLFSPPSALPKAAFLNIPHFDKMVHFGLFFVFCLLLFRPFKQLKLNHLILAPLISFMLAALLEWIQEMVTSSRSSNFYDFLANTAGILVATLVFHFFVSNKKWEKYL</sequence>
<dbReference type="PANTHER" id="PTHR28008:SF1">
    <property type="entry name" value="DOMAIN PROTEIN, PUTATIVE (AFU_ORTHOLOGUE AFUA_3G10980)-RELATED"/>
    <property type="match status" value="1"/>
</dbReference>
<comment type="caution">
    <text evidence="3">The sequence shown here is derived from an EMBL/GenBank/DDBJ whole genome shotgun (WGS) entry which is preliminary data.</text>
</comment>
<protein>
    <recommendedName>
        <fullName evidence="2">VanZ-like domain-containing protein</fullName>
    </recommendedName>
</protein>
<evidence type="ECO:0000259" key="2">
    <source>
        <dbReference type="Pfam" id="PF04892"/>
    </source>
</evidence>